<keyword evidence="1" id="KW-0723">Serine/threonine-protein kinase</keyword>
<reference evidence="8 9" key="1">
    <citation type="submission" date="2011-09" db="EMBL/GenBank/DDBJ databases">
        <title>The Genome Sequence of Plasmodium vivax North Korean.</title>
        <authorList>
            <consortium name="The Broad Institute Genome Sequencing Platform"/>
            <consortium name="The Broad Institute Genome Sequencing Center for Infectious Disease"/>
            <person name="Neafsey D."/>
            <person name="Carlton J."/>
            <person name="Barnwell J."/>
            <person name="Collins W."/>
            <person name="Escalante A."/>
            <person name="Mullikin J."/>
            <person name="Saul A."/>
            <person name="Guigo R."/>
            <person name="Camara F."/>
            <person name="Young S.K."/>
            <person name="Zeng Q."/>
            <person name="Gargeya S."/>
            <person name="Fitzgerald M."/>
            <person name="Haas B."/>
            <person name="Abouelleil A."/>
            <person name="Alvarado L."/>
            <person name="Arachchi H.M."/>
            <person name="Berlin A."/>
            <person name="Brown A."/>
            <person name="Chapman S.B."/>
            <person name="Chen Z."/>
            <person name="Dunbar C."/>
            <person name="Freedman E."/>
            <person name="Gearin G."/>
            <person name="Gellesch M."/>
            <person name="Goldberg J."/>
            <person name="Griggs A."/>
            <person name="Gujja S."/>
            <person name="Heiman D."/>
            <person name="Howarth C."/>
            <person name="Larson L."/>
            <person name="Lui A."/>
            <person name="MacDonald P.J.P."/>
            <person name="Montmayeur A."/>
            <person name="Murphy C."/>
            <person name="Neiman D."/>
            <person name="Pearson M."/>
            <person name="Priest M."/>
            <person name="Roberts A."/>
            <person name="Saif S."/>
            <person name="Shea T."/>
            <person name="Shenoy N."/>
            <person name="Sisk P."/>
            <person name="Stolte C."/>
            <person name="Sykes S."/>
            <person name="Wortman J."/>
            <person name="Nusbaum C."/>
            <person name="Birren B."/>
        </authorList>
    </citation>
    <scope>NUCLEOTIDE SEQUENCE [LARGE SCALE GENOMIC DNA]</scope>
    <source>
        <strain evidence="8 9">North Korean</strain>
    </source>
</reference>
<dbReference type="PROSITE" id="PS50011">
    <property type="entry name" value="PROTEIN_KINASE_DOM"/>
    <property type="match status" value="1"/>
</dbReference>
<dbReference type="GO" id="GO:0004674">
    <property type="term" value="F:protein serine/threonine kinase activity"/>
    <property type="evidence" value="ECO:0007669"/>
    <property type="project" value="UniProtKB-KW"/>
</dbReference>
<dbReference type="Proteomes" id="UP000053239">
    <property type="component" value="Unassembled WGS sequence"/>
</dbReference>
<proteinExistence type="predicted"/>
<dbReference type="InterPro" id="IPR000719">
    <property type="entry name" value="Prot_kinase_dom"/>
</dbReference>
<evidence type="ECO:0000256" key="3">
    <source>
        <dbReference type="ARBA" id="ARBA00022741"/>
    </source>
</evidence>
<dbReference type="EMBL" id="KQ235383">
    <property type="protein sequence ID" value="KMZ99743.1"/>
    <property type="molecule type" value="Genomic_DNA"/>
</dbReference>
<feature type="compositionally biased region" description="Low complexity" evidence="6">
    <location>
        <begin position="1058"/>
        <end position="1068"/>
    </location>
</feature>
<feature type="compositionally biased region" description="Polar residues" evidence="6">
    <location>
        <begin position="512"/>
        <end position="521"/>
    </location>
</feature>
<dbReference type="GO" id="GO:0005634">
    <property type="term" value="C:nucleus"/>
    <property type="evidence" value="ECO:0007669"/>
    <property type="project" value="TreeGrafter"/>
</dbReference>
<accession>A0A0J9WDZ0</accession>
<feature type="region of interest" description="Disordered" evidence="6">
    <location>
        <begin position="504"/>
        <end position="538"/>
    </location>
</feature>
<gene>
    <name evidence="8" type="ORF">PVNG_04033</name>
</gene>
<evidence type="ECO:0000256" key="1">
    <source>
        <dbReference type="ARBA" id="ARBA00022527"/>
    </source>
</evidence>
<dbReference type="InterPro" id="IPR008271">
    <property type="entry name" value="Ser/Thr_kinase_AS"/>
</dbReference>
<feature type="domain" description="Protein kinase" evidence="7">
    <location>
        <begin position="257"/>
        <end position="646"/>
    </location>
</feature>
<feature type="compositionally biased region" description="Acidic residues" evidence="6">
    <location>
        <begin position="881"/>
        <end position="900"/>
    </location>
</feature>
<dbReference type="Pfam" id="PF00069">
    <property type="entry name" value="Pkinase"/>
    <property type="match status" value="2"/>
</dbReference>
<organism evidence="8 9">
    <name type="scientific">Plasmodium vivax North Korean</name>
    <dbReference type="NCBI Taxonomy" id="1035514"/>
    <lineage>
        <taxon>Eukaryota</taxon>
        <taxon>Sar</taxon>
        <taxon>Alveolata</taxon>
        <taxon>Apicomplexa</taxon>
        <taxon>Aconoidasida</taxon>
        <taxon>Haemosporida</taxon>
        <taxon>Plasmodiidae</taxon>
        <taxon>Plasmodium</taxon>
        <taxon>Plasmodium (Plasmodium)</taxon>
    </lineage>
</organism>
<feature type="region of interest" description="Disordered" evidence="6">
    <location>
        <begin position="1034"/>
        <end position="1074"/>
    </location>
</feature>
<dbReference type="GO" id="GO:0005524">
    <property type="term" value="F:ATP binding"/>
    <property type="evidence" value="ECO:0007669"/>
    <property type="project" value="UniProtKB-KW"/>
</dbReference>
<feature type="compositionally biased region" description="Basic residues" evidence="6">
    <location>
        <begin position="905"/>
        <end position="914"/>
    </location>
</feature>
<feature type="compositionally biased region" description="Basic and acidic residues" evidence="6">
    <location>
        <begin position="1043"/>
        <end position="1053"/>
    </location>
</feature>
<dbReference type="Gene3D" id="1.10.510.10">
    <property type="entry name" value="Transferase(Phosphotransferase) domain 1"/>
    <property type="match status" value="2"/>
</dbReference>
<evidence type="ECO:0000256" key="5">
    <source>
        <dbReference type="ARBA" id="ARBA00022840"/>
    </source>
</evidence>
<dbReference type="SUPFAM" id="SSF56112">
    <property type="entry name" value="Protein kinase-like (PK-like)"/>
    <property type="match status" value="1"/>
</dbReference>
<feature type="compositionally biased region" description="Basic and acidic residues" evidence="6">
    <location>
        <begin position="136"/>
        <end position="169"/>
    </location>
</feature>
<keyword evidence="4 8" id="KW-0418">Kinase</keyword>
<dbReference type="PANTHER" id="PTHR24345">
    <property type="entry name" value="SERINE/THREONINE-PROTEIN KINASE PLK"/>
    <property type="match status" value="1"/>
</dbReference>
<evidence type="ECO:0000259" key="7">
    <source>
        <dbReference type="PROSITE" id="PS50011"/>
    </source>
</evidence>
<protein>
    <submittedName>
        <fullName evidence="8">Protein kinase domain-containing protein</fullName>
    </submittedName>
</protein>
<dbReference type="PROSITE" id="PS00108">
    <property type="entry name" value="PROTEIN_KINASE_ST"/>
    <property type="match status" value="1"/>
</dbReference>
<feature type="compositionally biased region" description="Basic and acidic residues" evidence="6">
    <location>
        <begin position="920"/>
        <end position="935"/>
    </location>
</feature>
<evidence type="ECO:0000313" key="8">
    <source>
        <dbReference type="EMBL" id="KMZ99743.1"/>
    </source>
</evidence>
<feature type="compositionally biased region" description="Basic and acidic residues" evidence="6">
    <location>
        <begin position="829"/>
        <end position="847"/>
    </location>
</feature>
<feature type="compositionally biased region" description="Basic residues" evidence="6">
    <location>
        <begin position="249"/>
        <end position="262"/>
    </location>
</feature>
<dbReference type="OrthoDB" id="5794026at2759"/>
<name>A0A0J9WDZ0_PLAVI</name>
<evidence type="ECO:0000256" key="2">
    <source>
        <dbReference type="ARBA" id="ARBA00022679"/>
    </source>
</evidence>
<keyword evidence="5" id="KW-0067">ATP-binding</keyword>
<dbReference type="PANTHER" id="PTHR24345:SF0">
    <property type="entry name" value="CELL CYCLE SERINE_THREONINE-PROTEIN KINASE CDC5_MSD2"/>
    <property type="match status" value="1"/>
</dbReference>
<dbReference type="SMART" id="SM00220">
    <property type="entry name" value="S_TKc"/>
    <property type="match status" value="1"/>
</dbReference>
<dbReference type="Gene3D" id="3.30.200.20">
    <property type="entry name" value="Phosphorylase Kinase, domain 1"/>
    <property type="match status" value="1"/>
</dbReference>
<feature type="compositionally biased region" description="Basic residues" evidence="6">
    <location>
        <begin position="523"/>
        <end position="538"/>
    </location>
</feature>
<feature type="region of interest" description="Disordered" evidence="6">
    <location>
        <begin position="136"/>
        <end position="268"/>
    </location>
</feature>
<evidence type="ECO:0000256" key="6">
    <source>
        <dbReference type="SAM" id="MobiDB-lite"/>
    </source>
</evidence>
<dbReference type="InterPro" id="IPR011009">
    <property type="entry name" value="Kinase-like_dom_sf"/>
</dbReference>
<feature type="region of interest" description="Disordered" evidence="6">
    <location>
        <begin position="829"/>
        <end position="980"/>
    </location>
</feature>
<sequence length="1282" mass="143394">MESNGAVQEIPEKRKKRKIADLEAPFLGSANVATISSAISNARVCPNPSPGAADQHKNKKKIIKLKNRKIEDLFVIRNFLPICEEFLVKHHEGIFSNFLQKQDGERKKAKGKAKSSKGKALPAKSLPAKPLLAIAEEPRQDEPDVDRRAVKLEQSGDRTGGRIKEEEPVGIKVKREKSESVECLGEGSESVECLGEGSESVECLGERSEGGESADDLGEGPTVDSEKGSPTNGAGTNGGAAHPSPPNQHRSHPCKSNHHRNGPGKGNLYRSYVRRTKQSLREMNLPFDRAVLLNVVDKKDSTSKIMKIVNKKKVISAFGDTWENMIEHILSMKQHKNLMKIYDIYDDDKNFYMIMEKLHGKELFSFLVYKKQVKESVCKYILSQIFQAVNYLHHHNIIHRDIKPENLMFRNKKRKDKPYEYNYELVLIDFDTCQFVCPPSGGRLPGVYYPPGAANLRRSLSPSSSTNGTVSDCAKLCRHGEVRKMEQKKGSFFPGQIHKGCSKTFSERSTKQRSGTSNVCNHSGRKQQPRNKSSSGKKHMKLVGTYGYIAPEIIKGYNYSILSDMWSIGIIFYILMTGITPLPMCLMVNYKNTKDIILKKEKKGINFGLLSFNNYPLARDLCEKLLQFDPSKRMPNSVIASNHPWLRYFNMLRRNVSLCTAEREYLAPPPLSQNPLSDAPYVKNKRPRYEDRNNCHVVFPYRMHEQVYQQEHLHPFMPLSNEQRFYYLINQGMRNCYAVGNGVLPHPGLSAPLEGFPYLLRGGNPSGETLPVCGGTLPLCGGTLPLCGDALPLCGDALPLCGDALPLCGDTLPICAEKVFPTARSAENDFEGKTHPVSYHQDRDGGHPPRISHQFGGRHSGGDGEGVAPARHVQKGRRGEEEEEDANDAGDSNDADEDEIAANAQRRRPFRKKTGNISPKGKERTTGAALHESENGNHGSAHRCTLTQQDLHSRDDDYPPNGSYGPTSVHPEDDPPPDCNNFVDLFEHLIENKKRKFTLRGKPFDQLPPLQNPFPMYFVPSDEHLDGADNEIGKLSKRKGHLTTKEKNEEHTRAKNPSEVFSSPSSHSIRVTPQNDPAKTIQIDKEHKRAYDFAPPRHVHLPSGHLSLPHRGGRPNVILLPQPLPPSLLPLVYHHSSELRNNIVLNDKGHLTNSSDDIDGVASNNRHPNMCYANVPASAYDPCQVTNLYETSTSLTDSHEQQLTLQEGHQNGLHSHHDGFNANLARAATASKFPQNVIRSKIPHSGASSMFPQNRDIPPLYLNYRRAYKNSVEMVPTMFRED</sequence>
<keyword evidence="3" id="KW-0547">Nucleotide-binding</keyword>
<keyword evidence="2" id="KW-0808">Transferase</keyword>
<evidence type="ECO:0000313" key="9">
    <source>
        <dbReference type="Proteomes" id="UP000053239"/>
    </source>
</evidence>
<evidence type="ECO:0000256" key="4">
    <source>
        <dbReference type="ARBA" id="ARBA00022777"/>
    </source>
</evidence>